<evidence type="ECO:0000259" key="1">
    <source>
        <dbReference type="PROSITE" id="PS51186"/>
    </source>
</evidence>
<dbReference type="GO" id="GO:0016747">
    <property type="term" value="F:acyltransferase activity, transferring groups other than amino-acyl groups"/>
    <property type="evidence" value="ECO:0007669"/>
    <property type="project" value="InterPro"/>
</dbReference>
<feature type="domain" description="N-acetyltransferase" evidence="1">
    <location>
        <begin position="4"/>
        <end position="188"/>
    </location>
</feature>
<sequence length="409" mass="44867">MTTVRVREFDMEKDSKAVEEMERRCEVGPPTTVDAAGKKRKKKRSTSLYVDLLGDPLSRVRHAAEHVMLVAEYGEKKEMAGVIRACIKLVTRGREAAKNDSLPPDHHYVKIAYILGLRVSPHHRRLGIGTKLVERVETWCAERGAEYAYMATDSANSASINLFTRRLSYARFRSPALLAHPVHSHLLPVSRKAAVLRLPPSAAAALYSRLFPPSAVEFLPSDLASLLSHPLTVATFLAVASSPAAAGGFSLAGGLPSSFAVMSLWDSTRVLRLQVAGATPAARAALALLRAVDARAPWMRVPSIRDVFRPFGVYIMYGLHMAGPEGPRLMRSLCRLAHNAAVADENCAAVVAEVGRGDPVRSVVPHWKRFSCEEDVWCMKRLRDGGGGDDDWLATPPETEVIFVDPREF</sequence>
<dbReference type="PROSITE" id="PS51186">
    <property type="entry name" value="GNAT"/>
    <property type="match status" value="1"/>
</dbReference>
<gene>
    <name evidence="2" type="ORF">Cni_G03760</name>
</gene>
<name>A0AAQ3JU59_9LILI</name>
<dbReference type="CDD" id="cd04301">
    <property type="entry name" value="NAT_SF"/>
    <property type="match status" value="1"/>
</dbReference>
<accession>A0AAQ3JU59</accession>
<keyword evidence="3" id="KW-1185">Reference proteome</keyword>
<dbReference type="InterPro" id="IPR000182">
    <property type="entry name" value="GNAT_dom"/>
</dbReference>
<proteinExistence type="predicted"/>
<dbReference type="AlphaFoldDB" id="A0AAQ3JU59"/>
<protein>
    <submittedName>
        <fullName evidence="2">N-acetyltransferase HLS1</fullName>
    </submittedName>
</protein>
<dbReference type="InterPro" id="IPR016181">
    <property type="entry name" value="Acyl_CoA_acyltransferase"/>
</dbReference>
<dbReference type="Proteomes" id="UP001327560">
    <property type="component" value="Chromosome 1"/>
</dbReference>
<dbReference type="SUPFAM" id="SSF55729">
    <property type="entry name" value="Acyl-CoA N-acyltransferases (Nat)"/>
    <property type="match status" value="1"/>
</dbReference>
<dbReference type="Pfam" id="PF00583">
    <property type="entry name" value="Acetyltransf_1"/>
    <property type="match status" value="1"/>
</dbReference>
<evidence type="ECO:0000313" key="2">
    <source>
        <dbReference type="EMBL" id="WOK95054.1"/>
    </source>
</evidence>
<dbReference type="Gene3D" id="3.40.630.30">
    <property type="match status" value="1"/>
</dbReference>
<dbReference type="InterPro" id="IPR052810">
    <property type="entry name" value="Plant_NAT"/>
</dbReference>
<organism evidence="2 3">
    <name type="scientific">Canna indica</name>
    <name type="common">Indian-shot</name>
    <dbReference type="NCBI Taxonomy" id="4628"/>
    <lineage>
        <taxon>Eukaryota</taxon>
        <taxon>Viridiplantae</taxon>
        <taxon>Streptophyta</taxon>
        <taxon>Embryophyta</taxon>
        <taxon>Tracheophyta</taxon>
        <taxon>Spermatophyta</taxon>
        <taxon>Magnoliopsida</taxon>
        <taxon>Liliopsida</taxon>
        <taxon>Zingiberales</taxon>
        <taxon>Cannaceae</taxon>
        <taxon>Canna</taxon>
    </lineage>
</organism>
<dbReference type="PANTHER" id="PTHR47370:SF6">
    <property type="entry name" value="N-ACETYLTRANSFERASE HLS1-RELATED"/>
    <property type="match status" value="1"/>
</dbReference>
<evidence type="ECO:0000313" key="3">
    <source>
        <dbReference type="Proteomes" id="UP001327560"/>
    </source>
</evidence>
<dbReference type="PANTHER" id="PTHR47370">
    <property type="entry name" value="ACYL-COA N-ACYLTRANSFERASES (NAT) SUPERFAMILY PROTEIN"/>
    <property type="match status" value="1"/>
</dbReference>
<dbReference type="EMBL" id="CP136890">
    <property type="protein sequence ID" value="WOK95054.1"/>
    <property type="molecule type" value="Genomic_DNA"/>
</dbReference>
<reference evidence="2 3" key="1">
    <citation type="submission" date="2023-10" db="EMBL/GenBank/DDBJ databases">
        <title>Chromosome-scale genome assembly provides insights into flower coloration mechanisms of Canna indica.</title>
        <authorList>
            <person name="Li C."/>
        </authorList>
    </citation>
    <scope>NUCLEOTIDE SEQUENCE [LARGE SCALE GENOMIC DNA]</scope>
    <source>
        <tissue evidence="2">Flower</tissue>
    </source>
</reference>